<evidence type="ECO:0000313" key="1">
    <source>
        <dbReference type="EMBL" id="KAF7012241.1"/>
    </source>
</evidence>
<proteinExistence type="predicted"/>
<feature type="non-terminal residue" evidence="1">
    <location>
        <position position="19"/>
    </location>
</feature>
<reference evidence="1" key="2">
    <citation type="submission" date="2020-03" db="EMBL/GenBank/DDBJ databases">
        <title>The second near-complete assembly of the hexaploid bread wheat (Triticum aestivum) genome.</title>
        <authorList>
            <person name="Zimin A.V."/>
            <person name="Puiu D."/>
            <person name="Shumante A."/>
            <person name="Alonge M."/>
            <person name="Salzberg S.L."/>
        </authorList>
    </citation>
    <scope>NUCLEOTIDE SEQUENCE</scope>
    <source>
        <tissue evidence="1">Leaf</tissue>
    </source>
</reference>
<feature type="non-terminal residue" evidence="1">
    <location>
        <position position="1"/>
    </location>
</feature>
<comment type="caution">
    <text evidence="1">The sequence shown here is derived from an EMBL/GenBank/DDBJ whole genome shotgun (WGS) entry which is preliminary data.</text>
</comment>
<reference evidence="1" key="1">
    <citation type="journal article" date="2017" name="Gigascience">
        <title>The first near-complete assembly of the hexaploid bread wheat genome, Triticum aestivum.</title>
        <authorList>
            <person name="Zimin A.V."/>
            <person name="Puiu D."/>
            <person name="Hall R."/>
            <person name="Kingan S."/>
            <person name="Clavijo B.J."/>
            <person name="Salzberg S.L."/>
        </authorList>
    </citation>
    <scope>NUCLEOTIDE SEQUENCE</scope>
    <source>
        <tissue evidence="1">Leaf</tissue>
    </source>
</reference>
<sequence length="19" mass="2221">RSRSRRIANTTTTLQQNMS</sequence>
<name>A0A9R1EL94_WHEAT</name>
<gene>
    <name evidence="1" type="ORF">CFC21_026449</name>
</gene>
<dbReference type="Proteomes" id="UP000815260">
    <property type="component" value="Chromosome 2B"/>
</dbReference>
<organism evidence="1">
    <name type="scientific">Triticum aestivum</name>
    <name type="common">Wheat</name>
    <dbReference type="NCBI Taxonomy" id="4565"/>
    <lineage>
        <taxon>Eukaryota</taxon>
        <taxon>Viridiplantae</taxon>
        <taxon>Streptophyta</taxon>
        <taxon>Embryophyta</taxon>
        <taxon>Tracheophyta</taxon>
        <taxon>Spermatophyta</taxon>
        <taxon>Magnoliopsida</taxon>
        <taxon>Liliopsida</taxon>
        <taxon>Poales</taxon>
        <taxon>Poaceae</taxon>
        <taxon>BOP clade</taxon>
        <taxon>Pooideae</taxon>
        <taxon>Triticodae</taxon>
        <taxon>Triticeae</taxon>
        <taxon>Triticinae</taxon>
        <taxon>Triticum</taxon>
    </lineage>
</organism>
<protein>
    <submittedName>
        <fullName evidence="1">Uncharacterized protein</fullName>
    </submittedName>
</protein>
<dbReference type="EMBL" id="CM022215">
    <property type="protein sequence ID" value="KAF7012241.1"/>
    <property type="molecule type" value="Genomic_DNA"/>
</dbReference>
<dbReference type="AlphaFoldDB" id="A0A9R1EL94"/>
<accession>A0A9R1EL94</accession>